<organism evidence="1 2">
    <name type="scientific">Ambrosiozyma monospora</name>
    <name type="common">Yeast</name>
    <name type="synonym">Endomycopsis monosporus</name>
    <dbReference type="NCBI Taxonomy" id="43982"/>
    <lineage>
        <taxon>Eukaryota</taxon>
        <taxon>Fungi</taxon>
        <taxon>Dikarya</taxon>
        <taxon>Ascomycota</taxon>
        <taxon>Saccharomycotina</taxon>
        <taxon>Pichiomycetes</taxon>
        <taxon>Pichiales</taxon>
        <taxon>Pichiaceae</taxon>
        <taxon>Ambrosiozyma</taxon>
    </lineage>
</organism>
<sequence>MCLFDYPPAKPDNYVGFWGPVTATIDWCEENYIFSSYIAESVNSFTNLAFILLASFHIYSAIKNKHDPLYIFVAIGFGLVGVGSFWFHMTLLYQYQMADELPMVYVTALPFGYVYGWNKPKWISRIWLYGTMLGTVLFTYIYIYWYRNPVFHQLFYAFLNFGLIFKSIRLIKENVPVQATRRYLYKMLAFSFGLFAFGFFIWNCDNIFCGHLIFVRRNYLGLPFGILTEGHGWWHIFTGLGIYYFIIYNELLSTHMLKRADKYQLVWHGPLAEVKLVGKLDDEVPATTEKEQPDDKKTQ</sequence>
<evidence type="ECO:0000313" key="2">
    <source>
        <dbReference type="Proteomes" id="UP001165064"/>
    </source>
</evidence>
<dbReference type="EMBL" id="BSXS01000746">
    <property type="protein sequence ID" value="GME73737.1"/>
    <property type="molecule type" value="Genomic_DNA"/>
</dbReference>
<name>A0ACB5SV19_AMBMO</name>
<comment type="caution">
    <text evidence="1">The sequence shown here is derived from an EMBL/GenBank/DDBJ whole genome shotgun (WGS) entry which is preliminary data.</text>
</comment>
<gene>
    <name evidence="1" type="ORF">Amon02_000151400</name>
</gene>
<accession>A0ACB5SV19</accession>
<evidence type="ECO:0000313" key="1">
    <source>
        <dbReference type="EMBL" id="GME73737.1"/>
    </source>
</evidence>
<dbReference type="Proteomes" id="UP001165064">
    <property type="component" value="Unassembled WGS sequence"/>
</dbReference>
<proteinExistence type="predicted"/>
<keyword evidence="2" id="KW-1185">Reference proteome</keyword>
<protein>
    <submittedName>
        <fullName evidence="1">Unnamed protein product</fullName>
    </submittedName>
</protein>
<reference evidence="1" key="1">
    <citation type="submission" date="2023-04" db="EMBL/GenBank/DDBJ databases">
        <title>Ambrosiozyma monospora NBRC 10751.</title>
        <authorList>
            <person name="Ichikawa N."/>
            <person name="Sato H."/>
            <person name="Tonouchi N."/>
        </authorList>
    </citation>
    <scope>NUCLEOTIDE SEQUENCE</scope>
    <source>
        <strain evidence="1">NBRC 10751</strain>
    </source>
</reference>